<keyword evidence="5" id="KW-0658">Purine biosynthesis</keyword>
<dbReference type="Pfam" id="PF01071">
    <property type="entry name" value="GARS_A"/>
    <property type="match status" value="1"/>
</dbReference>
<dbReference type="SUPFAM" id="SSF51246">
    <property type="entry name" value="Rudiment single hybrid motif"/>
    <property type="match status" value="1"/>
</dbReference>
<dbReference type="GO" id="GO:0046872">
    <property type="term" value="F:metal ion binding"/>
    <property type="evidence" value="ECO:0007669"/>
    <property type="project" value="InterPro"/>
</dbReference>
<dbReference type="UniPathway" id="UPA00074">
    <property type="reaction ID" value="UER00125"/>
</dbReference>
<dbReference type="SMART" id="SM01209">
    <property type="entry name" value="GARS_A"/>
    <property type="match status" value="1"/>
</dbReference>
<protein>
    <recommendedName>
        <fullName evidence="2">phosphoribosylamine--glycine ligase</fullName>
        <ecNumber evidence="2">6.3.4.13</ecNumber>
    </recommendedName>
    <alternativeName>
        <fullName evidence="8">Glycinamide ribonucleotide synthetase</fullName>
    </alternativeName>
    <alternativeName>
        <fullName evidence="9">Phosphoribosylglycinamide synthetase</fullName>
    </alternativeName>
</protein>
<comment type="pathway">
    <text evidence="1">Purine metabolism; IMP biosynthesis via de novo pathway; N(1)-(5-phospho-D-ribosyl)glycinamide from 5-phospho-alpha-D-ribose 1-diphosphate: step 2/2.</text>
</comment>
<dbReference type="Pfam" id="PF02844">
    <property type="entry name" value="GARS_N"/>
    <property type="match status" value="1"/>
</dbReference>
<dbReference type="InterPro" id="IPR000115">
    <property type="entry name" value="PRibGlycinamide_synth"/>
</dbReference>
<dbReference type="InterPro" id="IPR013815">
    <property type="entry name" value="ATP_grasp_subdomain_1"/>
</dbReference>
<dbReference type="Gene3D" id="3.30.470.20">
    <property type="entry name" value="ATP-grasp fold, B domain"/>
    <property type="match status" value="1"/>
</dbReference>
<dbReference type="InterPro" id="IPR037123">
    <property type="entry name" value="PRibGlycinamide_synth_C_sf"/>
</dbReference>
<evidence type="ECO:0000256" key="7">
    <source>
        <dbReference type="ARBA" id="ARBA00038345"/>
    </source>
</evidence>
<dbReference type="InterPro" id="IPR020562">
    <property type="entry name" value="PRibGlycinamide_synth_N"/>
</dbReference>
<dbReference type="SUPFAM" id="SSF52440">
    <property type="entry name" value="PreATP-grasp domain"/>
    <property type="match status" value="1"/>
</dbReference>
<dbReference type="HAMAP" id="MF_00138">
    <property type="entry name" value="GARS"/>
    <property type="match status" value="1"/>
</dbReference>
<gene>
    <name evidence="11" type="ORF">UFOPK1438_00543</name>
    <name evidence="12" type="ORF">UFOPK2329_00288</name>
    <name evidence="13" type="ORF">UFOPK4424_00214</name>
</gene>
<evidence type="ECO:0000256" key="1">
    <source>
        <dbReference type="ARBA" id="ARBA00005174"/>
    </source>
</evidence>
<dbReference type="InterPro" id="IPR020560">
    <property type="entry name" value="PRibGlycinamide_synth_C-dom"/>
</dbReference>
<evidence type="ECO:0000313" key="11">
    <source>
        <dbReference type="EMBL" id="CAB4542429.1"/>
    </source>
</evidence>
<name>A0A6J6BVY4_9ZZZZ</name>
<proteinExistence type="inferred from homology"/>
<evidence type="ECO:0000256" key="6">
    <source>
        <dbReference type="ARBA" id="ARBA00022840"/>
    </source>
</evidence>
<sequence length="414" mass="43123">MKILLVGSGGREHALALGLQADPECSELHVAPGNPGIAEIAITHPLAITDNSAIVVLAQKIGAELVVIGPEVPLVNGVADELRRVGIATFGPSKVAAQLEGSKTFAKEVMSDAGVPTAKSFTCTTQSEIENALDSFGAPYVVKDDGLAAGKGVVVTSDRTEALNHALACQRVVIEEYLDGPEVSLFGISDGHTILAMHPAQDFKRAGDNDAGPNTGGMGAYSPLPWAPSDIIEDTYKQVLAPMIAEMAARGTPFVGLLYAGLALTDHGTRVIEFNARFGDPETQVLIPRLVTPLASLLYKAATGNLGDTQLQWRDDSAVTVVLAADGYPSAPKSGSPIASIPKIDQVQIFHAGTAMDGNGLVSAGGRVMTVTGIGSDLTEARNRAYRAISQIDLEGSFYRSDIALNASVAEKGN</sequence>
<dbReference type="NCBIfam" id="TIGR00877">
    <property type="entry name" value="purD"/>
    <property type="match status" value="1"/>
</dbReference>
<evidence type="ECO:0000256" key="9">
    <source>
        <dbReference type="ARBA" id="ARBA00042864"/>
    </source>
</evidence>
<dbReference type="InterPro" id="IPR020561">
    <property type="entry name" value="PRibGlycinamid_synth_ATP-grasp"/>
</dbReference>
<evidence type="ECO:0000259" key="10">
    <source>
        <dbReference type="PROSITE" id="PS50975"/>
    </source>
</evidence>
<dbReference type="PANTHER" id="PTHR43472:SF1">
    <property type="entry name" value="PHOSPHORIBOSYLAMINE--GLYCINE LIGASE, CHLOROPLASTIC"/>
    <property type="match status" value="1"/>
</dbReference>
<keyword evidence="6" id="KW-0067">ATP-binding</keyword>
<dbReference type="Gene3D" id="3.90.600.10">
    <property type="entry name" value="Phosphoribosylglycinamide synthetase, C-terminal domain"/>
    <property type="match status" value="1"/>
</dbReference>
<dbReference type="Gene3D" id="3.40.50.20">
    <property type="match status" value="1"/>
</dbReference>
<dbReference type="SMART" id="SM01210">
    <property type="entry name" value="GARS_C"/>
    <property type="match status" value="1"/>
</dbReference>
<feature type="domain" description="ATP-grasp" evidence="10">
    <location>
        <begin position="107"/>
        <end position="303"/>
    </location>
</feature>
<evidence type="ECO:0000313" key="12">
    <source>
        <dbReference type="EMBL" id="CAB4667212.1"/>
    </source>
</evidence>
<dbReference type="EMBL" id="CAEZWZ010000025">
    <property type="protein sequence ID" value="CAB4667212.1"/>
    <property type="molecule type" value="Genomic_DNA"/>
</dbReference>
<dbReference type="Pfam" id="PF02843">
    <property type="entry name" value="GARS_C"/>
    <property type="match status" value="1"/>
</dbReference>
<keyword evidence="4" id="KW-0547">Nucleotide-binding</keyword>
<evidence type="ECO:0000313" key="13">
    <source>
        <dbReference type="EMBL" id="CAB5111958.1"/>
    </source>
</evidence>
<dbReference type="GO" id="GO:0006189">
    <property type="term" value="P:'de novo' IMP biosynthetic process"/>
    <property type="evidence" value="ECO:0007669"/>
    <property type="project" value="UniProtKB-UniPathway"/>
</dbReference>
<reference evidence="11" key="1">
    <citation type="submission" date="2020-05" db="EMBL/GenBank/DDBJ databases">
        <authorList>
            <person name="Chiriac C."/>
            <person name="Salcher M."/>
            <person name="Ghai R."/>
            <person name="Kavagutti S V."/>
        </authorList>
    </citation>
    <scope>NUCLEOTIDE SEQUENCE</scope>
</reference>
<dbReference type="Gene3D" id="3.30.1490.20">
    <property type="entry name" value="ATP-grasp fold, A domain"/>
    <property type="match status" value="1"/>
</dbReference>
<dbReference type="PANTHER" id="PTHR43472">
    <property type="entry name" value="PHOSPHORIBOSYLAMINE--GLYCINE LIGASE"/>
    <property type="match status" value="1"/>
</dbReference>
<dbReference type="GO" id="GO:0005524">
    <property type="term" value="F:ATP binding"/>
    <property type="evidence" value="ECO:0007669"/>
    <property type="project" value="UniProtKB-KW"/>
</dbReference>
<dbReference type="SUPFAM" id="SSF56059">
    <property type="entry name" value="Glutathione synthetase ATP-binding domain-like"/>
    <property type="match status" value="1"/>
</dbReference>
<comment type="similarity">
    <text evidence="7">Belongs to the GARS family.</text>
</comment>
<evidence type="ECO:0000256" key="8">
    <source>
        <dbReference type="ARBA" id="ARBA00042242"/>
    </source>
</evidence>
<dbReference type="PROSITE" id="PS00184">
    <property type="entry name" value="GARS"/>
    <property type="match status" value="1"/>
</dbReference>
<dbReference type="InterPro" id="IPR016185">
    <property type="entry name" value="PreATP-grasp_dom_sf"/>
</dbReference>
<dbReference type="GO" id="GO:0004637">
    <property type="term" value="F:phosphoribosylamine-glycine ligase activity"/>
    <property type="evidence" value="ECO:0007669"/>
    <property type="project" value="UniProtKB-EC"/>
</dbReference>
<dbReference type="EMBL" id="CAFBRW010000023">
    <property type="protein sequence ID" value="CAB5111958.1"/>
    <property type="molecule type" value="Genomic_DNA"/>
</dbReference>
<dbReference type="InterPro" id="IPR011761">
    <property type="entry name" value="ATP-grasp"/>
</dbReference>
<evidence type="ECO:0000256" key="4">
    <source>
        <dbReference type="ARBA" id="ARBA00022741"/>
    </source>
</evidence>
<dbReference type="EC" id="6.3.4.13" evidence="2"/>
<evidence type="ECO:0000256" key="2">
    <source>
        <dbReference type="ARBA" id="ARBA00013255"/>
    </source>
</evidence>
<dbReference type="PROSITE" id="PS50975">
    <property type="entry name" value="ATP_GRASP"/>
    <property type="match status" value="1"/>
</dbReference>
<dbReference type="InterPro" id="IPR011054">
    <property type="entry name" value="Rudment_hybrid_motif"/>
</dbReference>
<evidence type="ECO:0000256" key="5">
    <source>
        <dbReference type="ARBA" id="ARBA00022755"/>
    </source>
</evidence>
<dbReference type="EMBL" id="CAEZSM010000053">
    <property type="protein sequence ID" value="CAB4542429.1"/>
    <property type="molecule type" value="Genomic_DNA"/>
</dbReference>
<dbReference type="AlphaFoldDB" id="A0A6J6BVY4"/>
<accession>A0A6J6BVY4</accession>
<evidence type="ECO:0000256" key="3">
    <source>
        <dbReference type="ARBA" id="ARBA00022598"/>
    </source>
</evidence>
<organism evidence="11">
    <name type="scientific">freshwater metagenome</name>
    <dbReference type="NCBI Taxonomy" id="449393"/>
    <lineage>
        <taxon>unclassified sequences</taxon>
        <taxon>metagenomes</taxon>
        <taxon>ecological metagenomes</taxon>
    </lineage>
</organism>
<dbReference type="GO" id="GO:0009113">
    <property type="term" value="P:purine nucleobase biosynthetic process"/>
    <property type="evidence" value="ECO:0007669"/>
    <property type="project" value="InterPro"/>
</dbReference>
<keyword evidence="3" id="KW-0436">Ligase</keyword>
<dbReference type="InterPro" id="IPR020559">
    <property type="entry name" value="PRibGlycinamide_synth_CS"/>
</dbReference>